<sequence>MRKWSSRGTDEGSRHAIGNGEMLVYGIGPNIEYVYAPPYSSPPMIGLAAREDGFGLECESERVFGTAIWKHRIRREDGAPVAAITDYLLPDRNILVREVEADAELRFRAVPLPGVRPVAVGRVLDGEEKVPDASSYLFSYTKGLAFLAYDPVTEEVDLLVTVDGSGSWEDAGDGGPVVRLRPGKSRIAFAAGTRYPDLLRDTERVLADSDGTYLTRTKAYWRRYAGRRTDFAALIPAGHPQRAAMLEAIDSVSVLLKCQHSSSGGVVPGHRYSPMAYVRDMAGVLRGYLALGYREEAESILRFWQRKWERFGNLENAEGMGDDSVRLSGGNNEVEVPALLILCAFEYARQTKDESLLEDLWPMMDWAFSVQLGHLAGGMLEFSSDETYMAGGIIPRHLMFQGSAEATLLFATGGAQLLGWAEKRGLLAGGKRERYREKLGEAERLFKANFMPDGTLCANQPKRVELAGKPRYQFGFCDAHGRLDGKLVNRWIERQEQGYYLCAECKGRAMPEPEVDEGRLYELNSVNLLPLYFGSDLLAPEEAAAVARRGIGRFAATGVIPSDIGGTRALGYDCGLMLYNAVALGDPIRDRLLDKALGLLDPTGAWAEYYDDDRPADCCRARPWESAMNIEGVTAYIRSLNFHGEAEADEQSADR</sequence>
<evidence type="ECO:0000313" key="1">
    <source>
        <dbReference type="EMBL" id="MBB6730651.1"/>
    </source>
</evidence>
<organism evidence="1 2">
    <name type="scientific">Cohnella zeiphila</name>
    <dbReference type="NCBI Taxonomy" id="2761120"/>
    <lineage>
        <taxon>Bacteria</taxon>
        <taxon>Bacillati</taxon>
        <taxon>Bacillota</taxon>
        <taxon>Bacilli</taxon>
        <taxon>Bacillales</taxon>
        <taxon>Paenibacillaceae</taxon>
        <taxon>Cohnella</taxon>
    </lineage>
</organism>
<evidence type="ECO:0000313" key="2">
    <source>
        <dbReference type="Proteomes" id="UP000564644"/>
    </source>
</evidence>
<name>A0A7X0SIK2_9BACL</name>
<gene>
    <name evidence="1" type="ORF">H7C18_07015</name>
</gene>
<comment type="caution">
    <text evidence="1">The sequence shown here is derived from an EMBL/GenBank/DDBJ whole genome shotgun (WGS) entry which is preliminary data.</text>
</comment>
<dbReference type="RefSeq" id="WP_185128315.1">
    <property type="nucleotide sequence ID" value="NZ_JACJVO010000008.1"/>
</dbReference>
<accession>A0A7X0SIK2</accession>
<dbReference type="SUPFAM" id="SSF48208">
    <property type="entry name" value="Six-hairpin glycosidases"/>
    <property type="match status" value="1"/>
</dbReference>
<dbReference type="Proteomes" id="UP000564644">
    <property type="component" value="Unassembled WGS sequence"/>
</dbReference>
<protein>
    <submittedName>
        <fullName evidence="1">Uncharacterized protein</fullName>
    </submittedName>
</protein>
<dbReference type="EMBL" id="JACJVO010000008">
    <property type="protein sequence ID" value="MBB6730651.1"/>
    <property type="molecule type" value="Genomic_DNA"/>
</dbReference>
<keyword evidence="2" id="KW-1185">Reference proteome</keyword>
<dbReference type="AlphaFoldDB" id="A0A7X0SIK2"/>
<reference evidence="1 2" key="1">
    <citation type="submission" date="2020-08" db="EMBL/GenBank/DDBJ databases">
        <title>Cohnella phylogeny.</title>
        <authorList>
            <person name="Dunlap C."/>
        </authorList>
    </citation>
    <scope>NUCLEOTIDE SEQUENCE [LARGE SCALE GENOMIC DNA]</scope>
    <source>
        <strain evidence="1 2">CBP 2801</strain>
    </source>
</reference>
<dbReference type="InterPro" id="IPR008928">
    <property type="entry name" value="6-hairpin_glycosidase_sf"/>
</dbReference>
<proteinExistence type="predicted"/>
<dbReference type="GO" id="GO:0005975">
    <property type="term" value="P:carbohydrate metabolic process"/>
    <property type="evidence" value="ECO:0007669"/>
    <property type="project" value="InterPro"/>
</dbReference>